<dbReference type="Pfam" id="PF17930">
    <property type="entry name" value="LpxI_N"/>
    <property type="match status" value="1"/>
</dbReference>
<organism evidence="3 4">
    <name type="scientific">Lacibacterium aquatile</name>
    <dbReference type="NCBI Taxonomy" id="1168082"/>
    <lineage>
        <taxon>Bacteria</taxon>
        <taxon>Pseudomonadati</taxon>
        <taxon>Pseudomonadota</taxon>
        <taxon>Alphaproteobacteria</taxon>
        <taxon>Rhodospirillales</taxon>
        <taxon>Rhodospirillaceae</taxon>
    </lineage>
</organism>
<dbReference type="Gene3D" id="3.40.50.20">
    <property type="match status" value="1"/>
</dbReference>
<evidence type="ECO:0000313" key="3">
    <source>
        <dbReference type="EMBL" id="MFD2261268.1"/>
    </source>
</evidence>
<dbReference type="InterPro" id="IPR041255">
    <property type="entry name" value="LpxI_N"/>
</dbReference>
<dbReference type="EMBL" id="JBHUIP010000001">
    <property type="protein sequence ID" value="MFD2261268.1"/>
    <property type="molecule type" value="Genomic_DNA"/>
</dbReference>
<dbReference type="RefSeq" id="WP_379873804.1">
    <property type="nucleotide sequence ID" value="NZ_JBHUIP010000001.1"/>
</dbReference>
<proteinExistence type="predicted"/>
<gene>
    <name evidence="3" type="ORF">ACFSM5_00090</name>
</gene>
<evidence type="ECO:0000259" key="1">
    <source>
        <dbReference type="Pfam" id="PF06230"/>
    </source>
</evidence>
<comment type="caution">
    <text evidence="3">The sequence shown here is derived from an EMBL/GenBank/DDBJ whole genome shotgun (WGS) entry which is preliminary data.</text>
</comment>
<dbReference type="PANTHER" id="PTHR39962:SF1">
    <property type="entry name" value="LPXI FAMILY PROTEIN"/>
    <property type="match status" value="1"/>
</dbReference>
<reference evidence="4" key="1">
    <citation type="journal article" date="2019" name="Int. J. Syst. Evol. Microbiol.">
        <title>The Global Catalogue of Microorganisms (GCM) 10K type strain sequencing project: providing services to taxonomists for standard genome sequencing and annotation.</title>
        <authorList>
            <consortium name="The Broad Institute Genomics Platform"/>
            <consortium name="The Broad Institute Genome Sequencing Center for Infectious Disease"/>
            <person name="Wu L."/>
            <person name="Ma J."/>
        </authorList>
    </citation>
    <scope>NUCLEOTIDE SEQUENCE [LARGE SCALE GENOMIC DNA]</scope>
    <source>
        <strain evidence="4">CGMCC 1.19062</strain>
    </source>
</reference>
<dbReference type="Gene3D" id="3.40.140.80">
    <property type="match status" value="1"/>
</dbReference>
<dbReference type="InterPro" id="IPR053174">
    <property type="entry name" value="LpxI"/>
</dbReference>
<dbReference type="Proteomes" id="UP001597295">
    <property type="component" value="Unassembled WGS sequence"/>
</dbReference>
<dbReference type="InterPro" id="IPR043167">
    <property type="entry name" value="LpxI_C_sf"/>
</dbReference>
<protein>
    <submittedName>
        <fullName evidence="3">LpxI family protein</fullName>
    </submittedName>
</protein>
<feature type="domain" description="LpxI N-terminal" evidence="2">
    <location>
        <begin position="5"/>
        <end position="131"/>
    </location>
</feature>
<accession>A0ABW5DJI3</accession>
<evidence type="ECO:0000259" key="2">
    <source>
        <dbReference type="Pfam" id="PF17930"/>
    </source>
</evidence>
<evidence type="ECO:0000313" key="4">
    <source>
        <dbReference type="Proteomes" id="UP001597295"/>
    </source>
</evidence>
<dbReference type="PANTHER" id="PTHR39962">
    <property type="entry name" value="BLL4848 PROTEIN"/>
    <property type="match status" value="1"/>
</dbReference>
<feature type="domain" description="LpxI C-terminal" evidence="1">
    <location>
        <begin position="137"/>
        <end position="267"/>
    </location>
</feature>
<keyword evidence="4" id="KW-1185">Reference proteome</keyword>
<dbReference type="Pfam" id="PF06230">
    <property type="entry name" value="LpxI_C"/>
    <property type="match status" value="1"/>
</dbReference>
<dbReference type="InterPro" id="IPR010415">
    <property type="entry name" value="LpxI_C"/>
</dbReference>
<sequence length="269" mass="27952">MTGPLGILAGSGDLPRRLIAASRGRQRDVFILAVDGQTDRETVDGCAHGWFRIGAVGAMFDALHKAGVRDLVMAGKFVRPSLFSLAPDARGAALLARIGFRALGDDGMLKLLTAELESEGFRVVSVADVLGNQSIGKGPLGQHAPNEKDDYDIERGMAVLHALAPVDVGQACVVQQGTVLAVEAAEGTDAMVERAALLQRGGERGVLVKLAKVQQDDRLDLPVIGADTVRKVASAGFAGIAIDGNRAILVDRDATIAAADAAGIFLVGV</sequence>
<name>A0ABW5DJI3_9PROT</name>